<dbReference type="Proteomes" id="UP000244855">
    <property type="component" value="Unassembled WGS sequence"/>
</dbReference>
<keyword evidence="1" id="KW-0732">Signal</keyword>
<keyword evidence="3" id="KW-1185">Reference proteome</keyword>
<evidence type="ECO:0000313" key="3">
    <source>
        <dbReference type="Proteomes" id="UP000244855"/>
    </source>
</evidence>
<dbReference type="PANTHER" id="PTHR35567">
    <property type="entry name" value="MALATE DEHYDROGENASE (AFU_ORTHOLOGUE AFUA_2G13800)"/>
    <property type="match status" value="1"/>
</dbReference>
<name>A0A2V1DG69_9PLEO</name>
<organism evidence="2 3">
    <name type="scientific">Periconia macrospinosa</name>
    <dbReference type="NCBI Taxonomy" id="97972"/>
    <lineage>
        <taxon>Eukaryota</taxon>
        <taxon>Fungi</taxon>
        <taxon>Dikarya</taxon>
        <taxon>Ascomycota</taxon>
        <taxon>Pezizomycotina</taxon>
        <taxon>Dothideomycetes</taxon>
        <taxon>Pleosporomycetidae</taxon>
        <taxon>Pleosporales</taxon>
        <taxon>Massarineae</taxon>
        <taxon>Periconiaceae</taxon>
        <taxon>Periconia</taxon>
    </lineage>
</organism>
<dbReference type="EMBL" id="KZ805446">
    <property type="protein sequence ID" value="PVH97100.1"/>
    <property type="molecule type" value="Genomic_DNA"/>
</dbReference>
<dbReference type="AlphaFoldDB" id="A0A2V1DG69"/>
<dbReference type="OrthoDB" id="1859733at2759"/>
<sequence length="222" mass="22932">MRCSFAFAFLVAVAPTFAAPTSMEKRRPALDVCDVTKAVVPPAPTPLPAPSGSLQYVAIGRGTQNYTCGATPNSPNAAPKAIGAIATLYNATCAAVAAPQVLNDTPAIALKTPASVGVAVEKESTDGPVSGHHYFNAAGSPVFETEYGWVQAKAFANSTAPPTADKGKNGLGSVPWLKLVSTAGTWKEVYRVDTAGGVAPKTCADIAGTFEVEYAAVYWFYA</sequence>
<dbReference type="PANTHER" id="PTHR35567:SF1">
    <property type="entry name" value="CONSERVED FUNGAL PROTEIN (AFU_ORTHOLOGUE AFUA_1G14230)"/>
    <property type="match status" value="1"/>
</dbReference>
<feature type="signal peptide" evidence="1">
    <location>
        <begin position="1"/>
        <end position="18"/>
    </location>
</feature>
<evidence type="ECO:0000256" key="1">
    <source>
        <dbReference type="SAM" id="SignalP"/>
    </source>
</evidence>
<gene>
    <name evidence="2" type="ORF">DM02DRAFT_616781</name>
</gene>
<reference evidence="2 3" key="1">
    <citation type="journal article" date="2018" name="Sci. Rep.">
        <title>Comparative genomics provides insights into the lifestyle and reveals functional heterogeneity of dark septate endophytic fungi.</title>
        <authorList>
            <person name="Knapp D.G."/>
            <person name="Nemeth J.B."/>
            <person name="Barry K."/>
            <person name="Hainaut M."/>
            <person name="Henrissat B."/>
            <person name="Johnson J."/>
            <person name="Kuo A."/>
            <person name="Lim J.H.P."/>
            <person name="Lipzen A."/>
            <person name="Nolan M."/>
            <person name="Ohm R.A."/>
            <person name="Tamas L."/>
            <person name="Grigoriev I.V."/>
            <person name="Spatafora J.W."/>
            <person name="Nagy L.G."/>
            <person name="Kovacs G.M."/>
        </authorList>
    </citation>
    <scope>NUCLEOTIDE SEQUENCE [LARGE SCALE GENOMIC DNA]</scope>
    <source>
        <strain evidence="2 3">DSE2036</strain>
    </source>
</reference>
<protein>
    <recommendedName>
        <fullName evidence="4">Malate dehydrogenase</fullName>
    </recommendedName>
</protein>
<feature type="chain" id="PRO_5015900685" description="Malate dehydrogenase" evidence="1">
    <location>
        <begin position="19"/>
        <end position="222"/>
    </location>
</feature>
<dbReference type="Pfam" id="PF11937">
    <property type="entry name" value="DUF3455"/>
    <property type="match status" value="1"/>
</dbReference>
<proteinExistence type="predicted"/>
<evidence type="ECO:0000313" key="2">
    <source>
        <dbReference type="EMBL" id="PVH97100.1"/>
    </source>
</evidence>
<dbReference type="InterPro" id="IPR021851">
    <property type="entry name" value="DUF3455"/>
</dbReference>
<accession>A0A2V1DG69</accession>
<evidence type="ECO:0008006" key="4">
    <source>
        <dbReference type="Google" id="ProtNLM"/>
    </source>
</evidence>